<dbReference type="Pfam" id="PF01258">
    <property type="entry name" value="zf-dskA_traR"/>
    <property type="match status" value="1"/>
</dbReference>
<evidence type="ECO:0000256" key="5">
    <source>
        <dbReference type="SAM" id="MobiDB-lite"/>
    </source>
</evidence>
<dbReference type="RefSeq" id="WP_101643289.1">
    <property type="nucleotide sequence ID" value="NZ_PGUY01000043.1"/>
</dbReference>
<dbReference type="InterPro" id="IPR014240">
    <property type="entry name" value="YteA"/>
</dbReference>
<reference evidence="7 8" key="1">
    <citation type="submission" date="2017-11" db="EMBL/GenBank/DDBJ databases">
        <title>Comparitive Functional Genomics of Dry Heat Resistant strains isolated from the Viking Spacecraft.</title>
        <authorList>
            <person name="Seuylemezian A."/>
            <person name="Cooper K."/>
            <person name="Vaishampayan P."/>
        </authorList>
    </citation>
    <scope>NUCLEOTIDE SEQUENCE [LARGE SCALE GENOMIC DNA]</scope>
    <source>
        <strain evidence="7 8">V1-29</strain>
    </source>
</reference>
<dbReference type="SUPFAM" id="SSF57716">
    <property type="entry name" value="Glucocorticoid receptor-like (DNA-binding domain)"/>
    <property type="match status" value="1"/>
</dbReference>
<dbReference type="InterPro" id="IPR037187">
    <property type="entry name" value="DnaK_N"/>
</dbReference>
<evidence type="ECO:0000259" key="6">
    <source>
        <dbReference type="Pfam" id="PF01258"/>
    </source>
</evidence>
<accession>A0A2N5M4M4</accession>
<gene>
    <name evidence="7" type="ORF">CUU66_14190</name>
</gene>
<feature type="domain" description="Zinc finger DksA/TraR C4-type" evidence="6">
    <location>
        <begin position="86"/>
        <end position="114"/>
    </location>
</feature>
<organism evidence="7 8">
    <name type="scientific">Peribacillus deserti</name>
    <dbReference type="NCBI Taxonomy" id="673318"/>
    <lineage>
        <taxon>Bacteria</taxon>
        <taxon>Bacillati</taxon>
        <taxon>Bacillota</taxon>
        <taxon>Bacilli</taxon>
        <taxon>Bacillales</taxon>
        <taxon>Bacillaceae</taxon>
        <taxon>Peribacillus</taxon>
    </lineage>
</organism>
<feature type="compositionally biased region" description="Acidic residues" evidence="5">
    <location>
        <begin position="219"/>
        <end position="228"/>
    </location>
</feature>
<feature type="zinc finger region" description="dksA C4-type" evidence="4">
    <location>
        <begin position="91"/>
        <end position="115"/>
    </location>
</feature>
<name>A0A2N5M4M4_9BACI</name>
<comment type="caution">
    <text evidence="7">The sequence shown here is derived from an EMBL/GenBank/DDBJ whole genome shotgun (WGS) entry which is preliminary data.</text>
</comment>
<feature type="region of interest" description="Disordered" evidence="5">
    <location>
        <begin position="210"/>
        <end position="260"/>
    </location>
</feature>
<dbReference type="SUPFAM" id="SSF109635">
    <property type="entry name" value="DnaK suppressor protein DksA, alpha-hairpin domain"/>
    <property type="match status" value="1"/>
</dbReference>
<dbReference type="Proteomes" id="UP000234748">
    <property type="component" value="Unassembled WGS sequence"/>
</dbReference>
<keyword evidence="8" id="KW-1185">Reference proteome</keyword>
<protein>
    <submittedName>
        <fullName evidence="7">Molecular chaperone DnaK</fullName>
    </submittedName>
</protein>
<dbReference type="InterPro" id="IPR000962">
    <property type="entry name" value="Znf_DskA_TraR"/>
</dbReference>
<evidence type="ECO:0000313" key="7">
    <source>
        <dbReference type="EMBL" id="PLT29307.1"/>
    </source>
</evidence>
<feature type="compositionally biased region" description="Basic and acidic residues" evidence="5">
    <location>
        <begin position="238"/>
        <end position="260"/>
    </location>
</feature>
<evidence type="ECO:0000256" key="3">
    <source>
        <dbReference type="ARBA" id="ARBA00022833"/>
    </source>
</evidence>
<dbReference type="EMBL" id="PGUY01000043">
    <property type="protein sequence ID" value="PLT29307.1"/>
    <property type="molecule type" value="Genomic_DNA"/>
</dbReference>
<dbReference type="PANTHER" id="PTHR33823:SF4">
    <property type="entry name" value="GENERAL STRESS PROTEIN 16O"/>
    <property type="match status" value="1"/>
</dbReference>
<keyword evidence="2" id="KW-0863">Zinc-finger</keyword>
<evidence type="ECO:0000256" key="1">
    <source>
        <dbReference type="ARBA" id="ARBA00022723"/>
    </source>
</evidence>
<evidence type="ECO:0000313" key="8">
    <source>
        <dbReference type="Proteomes" id="UP000234748"/>
    </source>
</evidence>
<dbReference type="AlphaFoldDB" id="A0A2N5M4M4"/>
<proteinExistence type="predicted"/>
<dbReference type="NCBIfam" id="TIGR02890">
    <property type="entry name" value="bacill_yteA"/>
    <property type="match status" value="1"/>
</dbReference>
<dbReference type="PROSITE" id="PS51128">
    <property type="entry name" value="ZF_DKSA_2"/>
    <property type="match status" value="1"/>
</dbReference>
<keyword evidence="1" id="KW-0479">Metal-binding</keyword>
<dbReference type="Gene3D" id="1.20.120.910">
    <property type="entry name" value="DksA, coiled-coil domain"/>
    <property type="match status" value="1"/>
</dbReference>
<dbReference type="GO" id="GO:0008270">
    <property type="term" value="F:zinc ion binding"/>
    <property type="evidence" value="ECO:0007669"/>
    <property type="project" value="UniProtKB-KW"/>
</dbReference>
<dbReference type="OrthoDB" id="9811543at2"/>
<evidence type="ECO:0000256" key="4">
    <source>
        <dbReference type="PROSITE-ProRule" id="PRU00510"/>
    </source>
</evidence>
<keyword evidence="3" id="KW-0862">Zinc</keyword>
<dbReference type="PANTHER" id="PTHR33823">
    <property type="entry name" value="RNA POLYMERASE-BINDING TRANSCRIPTION FACTOR DKSA-RELATED"/>
    <property type="match status" value="1"/>
</dbReference>
<sequence length="260" mass="29706">MLNQQQTDHLKGELLVLKEDLEQQIDMQDPGEESLTESVGEVSSYDNHPADLATELFEKSKDVALVDHNSNELEKVNKALQAIEEGTYGKCRECGEDIPYERLEALPSTLYCIDHAAAGDNSFSDRPVEEEVLEPSHRDSFQRLRDNHIINDDIDSFEQVARYGTSETPADYFGKMDDYTGIEEDREDSDGFTEDFERFTATDIKGDNTRIYDSKEKEEFEETLDEQGIESNIGDIPYHQRDSYIEDKVPGENENKPTKD</sequence>
<evidence type="ECO:0000256" key="2">
    <source>
        <dbReference type="ARBA" id="ARBA00022771"/>
    </source>
</evidence>